<accession>A0A6J0BQD4</accession>
<protein>
    <submittedName>
        <fullName evidence="2">Protein mono-ADP-ribosyltransferase PARP14</fullName>
    </submittedName>
</protein>
<dbReference type="GO" id="GO:1990404">
    <property type="term" value="F:NAD+-protein mono-ADP-ribosyltransferase activity"/>
    <property type="evidence" value="ECO:0007669"/>
    <property type="project" value="TreeGrafter"/>
</dbReference>
<evidence type="ECO:0000313" key="1">
    <source>
        <dbReference type="Proteomes" id="UP000829291"/>
    </source>
</evidence>
<dbReference type="OrthoDB" id="6133115at2759"/>
<dbReference type="GO" id="GO:0005634">
    <property type="term" value="C:nucleus"/>
    <property type="evidence" value="ECO:0007669"/>
    <property type="project" value="TreeGrafter"/>
</dbReference>
<proteinExistence type="predicted"/>
<organism evidence="2">
    <name type="scientific">Neodiprion lecontei</name>
    <name type="common">Redheaded pine sawfly</name>
    <dbReference type="NCBI Taxonomy" id="441921"/>
    <lineage>
        <taxon>Eukaryota</taxon>
        <taxon>Metazoa</taxon>
        <taxon>Ecdysozoa</taxon>
        <taxon>Arthropoda</taxon>
        <taxon>Hexapoda</taxon>
        <taxon>Insecta</taxon>
        <taxon>Pterygota</taxon>
        <taxon>Neoptera</taxon>
        <taxon>Endopterygota</taxon>
        <taxon>Hymenoptera</taxon>
        <taxon>Tenthredinoidea</taxon>
        <taxon>Diprionidae</taxon>
        <taxon>Diprioninae</taxon>
        <taxon>Neodiprion</taxon>
    </lineage>
</organism>
<dbReference type="InParanoid" id="A0A6J0BQD4"/>
<dbReference type="KEGG" id="nlo:107221849"/>
<dbReference type="PANTHER" id="PTHR45740">
    <property type="entry name" value="POLY [ADP-RIBOSE] POLYMERASE"/>
    <property type="match status" value="1"/>
</dbReference>
<dbReference type="InterPro" id="IPR051712">
    <property type="entry name" value="ARTD-AVP"/>
</dbReference>
<name>A0A6J0BQD4_NEOLC</name>
<dbReference type="Proteomes" id="UP000829291">
    <property type="component" value="Chromosome 5"/>
</dbReference>
<dbReference type="Gene3D" id="3.90.228.10">
    <property type="match status" value="1"/>
</dbReference>
<evidence type="ECO:0000313" key="2">
    <source>
        <dbReference type="RefSeq" id="XP_015516492.1"/>
    </source>
</evidence>
<keyword evidence="1" id="KW-1185">Reference proteome</keyword>
<dbReference type="AlphaFoldDB" id="A0A6J0BQD4"/>
<dbReference type="GeneID" id="107221849"/>
<dbReference type="SUPFAM" id="SSF56399">
    <property type="entry name" value="ADP-ribosylation"/>
    <property type="match status" value="1"/>
</dbReference>
<reference evidence="2" key="1">
    <citation type="submission" date="2025-08" db="UniProtKB">
        <authorList>
            <consortium name="RefSeq"/>
        </authorList>
    </citation>
    <scope>IDENTIFICATION</scope>
    <source>
        <tissue evidence="2">Thorax and Abdomen</tissue>
    </source>
</reference>
<gene>
    <name evidence="2" type="primary">LOC107221849</name>
</gene>
<dbReference type="GO" id="GO:0003950">
    <property type="term" value="F:NAD+ poly-ADP-ribosyltransferase activity"/>
    <property type="evidence" value="ECO:0007669"/>
    <property type="project" value="TreeGrafter"/>
</dbReference>
<dbReference type="PANTHER" id="PTHR45740:SF2">
    <property type="entry name" value="POLY [ADP-RIBOSE] POLYMERASE"/>
    <property type="match status" value="1"/>
</dbReference>
<sequence>MELLQCAVTSNNFGLRKKFPWSVRHDGDVDPKIDGRNIRSNEIEFLAERLGSQISVTEGTFIGRIENPCLWSRYVLHYEEMKANLTASKVTEHIVVHATSISAAYEIADNNFDWRLVKRYRFGQGVSFAKDVDYAASQATRKGAYIIAGILVAASKIGNFGTQIPPGTFDTTTNKAKSVYVKYYDNDFYPYYIAY</sequence>
<dbReference type="RefSeq" id="XP_015516492.1">
    <property type="nucleotide sequence ID" value="XM_015661006.2"/>
</dbReference>